<reference evidence="2 3" key="1">
    <citation type="submission" date="2016-10" db="EMBL/GenBank/DDBJ databases">
        <authorList>
            <person name="de Groot N.N."/>
        </authorList>
    </citation>
    <scope>NUCLEOTIDE SEQUENCE [LARGE SCALE GENOMIC DNA]</scope>
    <source>
        <strain evidence="2 3">DSM 43067</strain>
    </source>
</reference>
<accession>A0A1I5MPZ7</accession>
<sequence>MSQSSPLYRDYHSDRNGARDAAPRAVPTGKPTPGYGTVFVQRYSDGTWVASWQEHYPAPRRDGAVAGVEDYEGTEKEVLAWARSRPAARFLIFSPHDDDYIPLTT</sequence>
<feature type="compositionally biased region" description="Basic and acidic residues" evidence="1">
    <location>
        <begin position="9"/>
        <end position="22"/>
    </location>
</feature>
<keyword evidence="3" id="KW-1185">Reference proteome</keyword>
<evidence type="ECO:0000256" key="1">
    <source>
        <dbReference type="SAM" id="MobiDB-lite"/>
    </source>
</evidence>
<organism evidence="2 3">
    <name type="scientific">Actinomadura madurae</name>
    <dbReference type="NCBI Taxonomy" id="1993"/>
    <lineage>
        <taxon>Bacteria</taxon>
        <taxon>Bacillati</taxon>
        <taxon>Actinomycetota</taxon>
        <taxon>Actinomycetes</taxon>
        <taxon>Streptosporangiales</taxon>
        <taxon>Thermomonosporaceae</taxon>
        <taxon>Actinomadura</taxon>
    </lineage>
</organism>
<evidence type="ECO:0000313" key="3">
    <source>
        <dbReference type="Proteomes" id="UP000183413"/>
    </source>
</evidence>
<protein>
    <submittedName>
        <fullName evidence="2">Uncharacterized protein</fullName>
    </submittedName>
</protein>
<dbReference type="Proteomes" id="UP000183413">
    <property type="component" value="Unassembled WGS sequence"/>
</dbReference>
<proteinExistence type="predicted"/>
<feature type="region of interest" description="Disordered" evidence="1">
    <location>
        <begin position="1"/>
        <end position="34"/>
    </location>
</feature>
<name>A0A1I5MPZ7_9ACTN</name>
<gene>
    <name evidence="2" type="ORF">SAMN04489713_111365</name>
</gene>
<dbReference type="EMBL" id="FOVH01000011">
    <property type="protein sequence ID" value="SFP11665.1"/>
    <property type="molecule type" value="Genomic_DNA"/>
</dbReference>
<dbReference type="AlphaFoldDB" id="A0A1I5MPZ7"/>
<evidence type="ECO:0000313" key="2">
    <source>
        <dbReference type="EMBL" id="SFP11665.1"/>
    </source>
</evidence>
<dbReference type="InParanoid" id="A0A1I5MPZ7"/>